<dbReference type="GeneID" id="110346221"/>
<dbReference type="Gene3D" id="1.10.375.10">
    <property type="entry name" value="Human Immunodeficiency Virus Type 1 Capsid Protein"/>
    <property type="match status" value="1"/>
</dbReference>
<keyword evidence="2" id="KW-1185">Reference proteome</keyword>
<dbReference type="InterPro" id="IPR008919">
    <property type="entry name" value="Retrov_capsid_N"/>
</dbReference>
<dbReference type="AlphaFoldDB" id="A0AAX6S3G6"/>
<accession>A0AAX6S3G6</accession>
<protein>
    <submittedName>
        <fullName evidence="3">Uncharacterized protein LOC110346221</fullName>
    </submittedName>
</protein>
<dbReference type="PANTHER" id="PTHR33166">
    <property type="entry name" value="GAG_P30 DOMAIN-CONTAINING PROTEIN"/>
    <property type="match status" value="1"/>
</dbReference>
<proteinExistence type="predicted"/>
<organism evidence="2 3">
    <name type="scientific">Heterocephalus glaber</name>
    <name type="common">Naked mole rat</name>
    <dbReference type="NCBI Taxonomy" id="10181"/>
    <lineage>
        <taxon>Eukaryota</taxon>
        <taxon>Metazoa</taxon>
        <taxon>Chordata</taxon>
        <taxon>Craniata</taxon>
        <taxon>Vertebrata</taxon>
        <taxon>Euteleostomi</taxon>
        <taxon>Mammalia</taxon>
        <taxon>Eutheria</taxon>
        <taxon>Euarchontoglires</taxon>
        <taxon>Glires</taxon>
        <taxon>Rodentia</taxon>
        <taxon>Hystricomorpha</taxon>
        <taxon>Bathyergidae</taxon>
        <taxon>Heterocephalus</taxon>
    </lineage>
</organism>
<dbReference type="RefSeq" id="XP_021102160.1">
    <property type="nucleotide sequence ID" value="XM_021246501.1"/>
</dbReference>
<evidence type="ECO:0000313" key="2">
    <source>
        <dbReference type="Proteomes" id="UP000694906"/>
    </source>
</evidence>
<dbReference type="Proteomes" id="UP000694906">
    <property type="component" value="Unplaced"/>
</dbReference>
<sequence length="224" mass="25182">MTWRDIYTILSTTLSPEERQRVWRAAQAAADDFHARDPTKLVGIQAVPDTQPDWTYQDGDPGRDLRDYMIVCLGEGLKRISQKTVNFDKIREITQGPQENPAQFLSKLANALQKYAKIDPTSQAGTIVINTHFISQSAPDIRRKLKRVEEGPQATQTELLNVAFKVFSHREEQAKQQKVANYQMLAAAQQVSRCGDVSVRAHRPGDGGLVVRRVICSPHGHHSQ</sequence>
<dbReference type="SUPFAM" id="SSF47943">
    <property type="entry name" value="Retrovirus capsid protein, N-terminal core domain"/>
    <property type="match status" value="1"/>
</dbReference>
<feature type="domain" description="Core shell protein Gag P30" evidence="1">
    <location>
        <begin position="2"/>
        <end position="168"/>
    </location>
</feature>
<dbReference type="GO" id="GO:0019068">
    <property type="term" value="P:virion assembly"/>
    <property type="evidence" value="ECO:0007669"/>
    <property type="project" value="InterPro"/>
</dbReference>
<dbReference type="InterPro" id="IPR050462">
    <property type="entry name" value="Retroviral_Gag-Pol_poly"/>
</dbReference>
<reference evidence="3" key="1">
    <citation type="submission" date="2025-08" db="UniProtKB">
        <authorList>
            <consortium name="RefSeq"/>
        </authorList>
    </citation>
    <scope>IDENTIFICATION</scope>
</reference>
<dbReference type="InterPro" id="IPR003036">
    <property type="entry name" value="Gag_P30"/>
</dbReference>
<dbReference type="Pfam" id="PF02093">
    <property type="entry name" value="Gag_p30"/>
    <property type="match status" value="1"/>
</dbReference>
<gene>
    <name evidence="3" type="primary">LOC110346221</name>
</gene>
<evidence type="ECO:0000313" key="3">
    <source>
        <dbReference type="RefSeq" id="XP_021102160.1"/>
    </source>
</evidence>
<name>A0AAX6S3G6_HETGA</name>
<evidence type="ECO:0000259" key="1">
    <source>
        <dbReference type="Pfam" id="PF02093"/>
    </source>
</evidence>